<dbReference type="Proteomes" id="UP000243887">
    <property type="component" value="Unassembled WGS sequence"/>
</dbReference>
<dbReference type="Pfam" id="PF19852">
    <property type="entry name" value="DUF6327"/>
    <property type="match status" value="1"/>
</dbReference>
<evidence type="ECO:0000313" key="1">
    <source>
        <dbReference type="EMBL" id="SFJ47259.1"/>
    </source>
</evidence>
<reference evidence="2" key="1">
    <citation type="submission" date="2016-10" db="EMBL/GenBank/DDBJ databases">
        <authorList>
            <person name="Varghese N."/>
            <person name="Submissions S."/>
        </authorList>
    </citation>
    <scope>NUCLEOTIDE SEQUENCE [LARGE SCALE GENOMIC DNA]</scope>
    <source>
        <strain evidence="2">DSM 26542</strain>
    </source>
</reference>
<name>A0A1I3RNB5_9FLAO</name>
<proteinExistence type="predicted"/>
<dbReference type="EMBL" id="FORU01000008">
    <property type="protein sequence ID" value="SFJ47259.1"/>
    <property type="molecule type" value="Genomic_DNA"/>
</dbReference>
<accession>A0A1I3RNB5</accession>
<organism evidence="1 2">
    <name type="scientific">Myroides guanonis</name>
    <dbReference type="NCBI Taxonomy" id="1150112"/>
    <lineage>
        <taxon>Bacteria</taxon>
        <taxon>Pseudomonadati</taxon>
        <taxon>Bacteroidota</taxon>
        <taxon>Flavobacteriia</taxon>
        <taxon>Flavobacteriales</taxon>
        <taxon>Flavobacteriaceae</taxon>
        <taxon>Myroides</taxon>
    </lineage>
</organism>
<keyword evidence="2" id="KW-1185">Reference proteome</keyword>
<dbReference type="AlphaFoldDB" id="A0A1I3RNB5"/>
<dbReference type="InterPro" id="IPR046290">
    <property type="entry name" value="DUF6327"/>
</dbReference>
<sequence>MKPKYSSYEEINRDLKILKVEKELDFHRVFQSFDQLKDGFTPYKLATNTFGAVSSVIKGSGGIQAFLITSVLKIIFKRFFK</sequence>
<dbReference type="STRING" id="1150112.SAMN04487893_10887"/>
<protein>
    <submittedName>
        <fullName evidence="1">Uncharacterized protein</fullName>
    </submittedName>
</protein>
<dbReference type="OrthoDB" id="1150607at2"/>
<dbReference type="RefSeq" id="WP_090679155.1">
    <property type="nucleotide sequence ID" value="NZ_FORU01000008.1"/>
</dbReference>
<gene>
    <name evidence="1" type="ORF">SAMN04487893_10887</name>
</gene>
<evidence type="ECO:0000313" key="2">
    <source>
        <dbReference type="Proteomes" id="UP000243887"/>
    </source>
</evidence>